<evidence type="ECO:0000313" key="2">
    <source>
        <dbReference type="EMBL" id="QOD43736.1"/>
    </source>
</evidence>
<keyword evidence="1" id="KW-0472">Membrane</keyword>
<dbReference type="Proteomes" id="UP000516660">
    <property type="component" value="Chromosome"/>
</dbReference>
<accession>A0A7L7Z1Z6</accession>
<keyword evidence="3" id="KW-1185">Reference proteome</keyword>
<dbReference type="KEGG" id="czh:H9X71_14410"/>
<feature type="transmembrane region" description="Helical" evidence="1">
    <location>
        <begin position="44"/>
        <end position="64"/>
    </location>
</feature>
<dbReference type="AlphaFoldDB" id="A0A7L7Z1Z6"/>
<evidence type="ECO:0000313" key="3">
    <source>
        <dbReference type="Proteomes" id="UP000516660"/>
    </source>
</evidence>
<proteinExistence type="predicted"/>
<keyword evidence="1" id="KW-0812">Transmembrane</keyword>
<dbReference type="EMBL" id="CP061274">
    <property type="protein sequence ID" value="QOD43736.1"/>
    <property type="molecule type" value="Genomic_DNA"/>
</dbReference>
<gene>
    <name evidence="2" type="ORF">H9X71_14410</name>
</gene>
<keyword evidence="1" id="KW-1133">Transmembrane helix</keyword>
<name>A0A7L7Z1Z6_9MICO</name>
<reference evidence="2 3" key="1">
    <citation type="submission" date="2020-08" db="EMBL/GenBank/DDBJ databases">
        <title>Description of Clavibacter zhangzhiyonge sp. nov., a phytopathogenic actinobacterium isolated from barley seeds, causing leaf brown spot and decline.</title>
        <authorList>
            <person name="Tian Q."/>
            <person name="Chuan J."/>
            <person name="Zhao W."/>
            <person name="Li X."/>
        </authorList>
    </citation>
    <scope>NUCLEOTIDE SEQUENCE [LARGE SCALE GENOMIC DNA]</scope>
    <source>
        <strain evidence="2 3">DM1</strain>
    </source>
</reference>
<organism evidence="2 3">
    <name type="scientific">Clavibacter zhangzhiyongii</name>
    <dbReference type="NCBI Taxonomy" id="2768071"/>
    <lineage>
        <taxon>Bacteria</taxon>
        <taxon>Bacillati</taxon>
        <taxon>Actinomycetota</taxon>
        <taxon>Actinomycetes</taxon>
        <taxon>Micrococcales</taxon>
        <taxon>Microbacteriaceae</taxon>
        <taxon>Clavibacter</taxon>
    </lineage>
</organism>
<feature type="transmembrane region" description="Helical" evidence="1">
    <location>
        <begin position="76"/>
        <end position="107"/>
    </location>
</feature>
<dbReference type="RefSeq" id="WP_191147690.1">
    <property type="nucleotide sequence ID" value="NZ_CP061274.1"/>
</dbReference>
<protein>
    <submittedName>
        <fullName evidence="2">Uncharacterized protein</fullName>
    </submittedName>
</protein>
<evidence type="ECO:0000256" key="1">
    <source>
        <dbReference type="SAM" id="Phobius"/>
    </source>
</evidence>
<sequence>MSILRDDAAPHDDAARHAAGPSIPLRDRLAPDLAWTAAHVRRRVAVIVAVVLGTAVVAGVLLLPLRDHLEGGIAEILALVVQAGCTGGAIACGVISIQLQIAAAPLVHGLSAADRRRISRRMLGAREPLDPEAEWRAARFAAFARVSHPFGLGVIGLMWLAALPFLVRSALDGAVLGMAGTALFVLFIPLLTWEQRRRMRYAGASRDLAWSSGPATDARRAEGALGG</sequence>
<feature type="transmembrane region" description="Helical" evidence="1">
    <location>
        <begin position="149"/>
        <end position="167"/>
    </location>
</feature>
<feature type="transmembrane region" description="Helical" evidence="1">
    <location>
        <begin position="173"/>
        <end position="193"/>
    </location>
</feature>